<proteinExistence type="predicted"/>
<evidence type="ECO:0000256" key="5">
    <source>
        <dbReference type="ARBA" id="ARBA00023273"/>
    </source>
</evidence>
<feature type="transmembrane region" description="Helical" evidence="7">
    <location>
        <begin position="208"/>
        <end position="230"/>
    </location>
</feature>
<accession>A0A813D2B4</accession>
<feature type="region of interest" description="Disordered" evidence="6">
    <location>
        <begin position="288"/>
        <end position="317"/>
    </location>
</feature>
<comment type="subcellular location">
    <subcellularLocation>
        <location evidence="1">Cell projection</location>
        <location evidence="1">Cilium</location>
    </subcellularLocation>
    <subcellularLocation>
        <location evidence="2">Cytoplasm</location>
    </subcellularLocation>
</comment>
<evidence type="ECO:0000256" key="3">
    <source>
        <dbReference type="ARBA" id="ARBA00022490"/>
    </source>
</evidence>
<keyword evidence="7" id="KW-0472">Membrane</keyword>
<evidence type="ECO:0000313" key="9">
    <source>
        <dbReference type="EMBL" id="CAE8582391.1"/>
    </source>
</evidence>
<keyword evidence="5" id="KW-0966">Cell projection</keyword>
<dbReference type="Gene3D" id="1.20.1520.10">
    <property type="entry name" value="ADP-ribosylation factor-like 2-binding protein, domain"/>
    <property type="match status" value="1"/>
</dbReference>
<feature type="non-terminal residue" evidence="9">
    <location>
        <position position="1"/>
    </location>
</feature>
<protein>
    <recommendedName>
        <fullName evidence="8">BART domain-containing protein</fullName>
    </recommendedName>
</protein>
<organism evidence="9 10">
    <name type="scientific">Polarella glacialis</name>
    <name type="common">Dinoflagellate</name>
    <dbReference type="NCBI Taxonomy" id="89957"/>
    <lineage>
        <taxon>Eukaryota</taxon>
        <taxon>Sar</taxon>
        <taxon>Alveolata</taxon>
        <taxon>Dinophyceae</taxon>
        <taxon>Suessiales</taxon>
        <taxon>Suessiaceae</taxon>
        <taxon>Polarella</taxon>
    </lineage>
</organism>
<feature type="domain" description="BART" evidence="8">
    <location>
        <begin position="536"/>
        <end position="643"/>
    </location>
</feature>
<evidence type="ECO:0000256" key="4">
    <source>
        <dbReference type="ARBA" id="ARBA00023069"/>
    </source>
</evidence>
<sequence length="668" mass="71655">VIIGCALKNVSGDPLLDSERAAKRGDMTCQNGRWVPSELRCFDDCARFVAGRQYSVLIYGLFDANRSFVPHGTQLLATCAGGFSPFRLENKNTSALDKPGKEATLIDGAECVDGTWTDLALQCLPDCPAIPLSDGLVVDDGGGLRSGSVLRLACSTSSKPPKPPIYVTCGNHGSWELDDEGTHLDLLNIPLNCPSLTLWKRLTDDERALLMLLVIGFLGGLCGLCCLLASRLLRSSAGHEPDEGPEGEDLYVEGQEVDGMIIDEAAGYTDPRRFNLLTGEFVVGVNTELSRPGRGQSGGEGVARDKRRQPPRTPSPLMSLAAETAQKFRRFRDWAAAAADAAAGGDTGHSSPPCLLNGCNKPATHICFPCSHLCLCLVCAEEVMRGGPAGAQAEGAGASCPACAQLVMCAIDAQPSGVFTGAGHFDLVMKASARMAASLLRGGRAASDSTAVRSRVPANTLGRSRMVASERAAAAPPPLSQRVELDDSSSESFPDKLAANSDGLDQSDTHPVSDVATSQLQGDVGTSHEIDKAIRVLALLEDFCSGPEFLAGVQDVFAEHAEKFDDREDDHPHEWYLLFQLYASKVESLLESFLQEQGLDGVEELADLCDWARQMAPDTLFSIDYLAASLEYDDFVSLMLDWKRLQNYEVPLTDPATWGEIEQEPANR</sequence>
<dbReference type="AlphaFoldDB" id="A0A813D2B4"/>
<dbReference type="GO" id="GO:0005929">
    <property type="term" value="C:cilium"/>
    <property type="evidence" value="ECO:0007669"/>
    <property type="project" value="UniProtKB-SubCell"/>
</dbReference>
<evidence type="ECO:0000256" key="1">
    <source>
        <dbReference type="ARBA" id="ARBA00004138"/>
    </source>
</evidence>
<evidence type="ECO:0000259" key="8">
    <source>
        <dbReference type="Pfam" id="PF11527"/>
    </source>
</evidence>
<feature type="compositionally biased region" description="Polar residues" evidence="6">
    <location>
        <begin position="503"/>
        <end position="512"/>
    </location>
</feature>
<reference evidence="9" key="1">
    <citation type="submission" date="2021-02" db="EMBL/GenBank/DDBJ databases">
        <authorList>
            <person name="Dougan E. K."/>
            <person name="Rhodes N."/>
            <person name="Thang M."/>
            <person name="Chan C."/>
        </authorList>
    </citation>
    <scope>NUCLEOTIDE SEQUENCE</scope>
</reference>
<keyword evidence="3" id="KW-0963">Cytoplasm</keyword>
<dbReference type="Pfam" id="PF11527">
    <property type="entry name" value="ARL2_Bind_BART"/>
    <property type="match status" value="1"/>
</dbReference>
<gene>
    <name evidence="9" type="ORF">PGLA1383_LOCUS1390</name>
</gene>
<keyword evidence="4" id="KW-0969">Cilium</keyword>
<evidence type="ECO:0000256" key="6">
    <source>
        <dbReference type="SAM" id="MobiDB-lite"/>
    </source>
</evidence>
<evidence type="ECO:0000313" key="10">
    <source>
        <dbReference type="Proteomes" id="UP000654075"/>
    </source>
</evidence>
<dbReference type="EMBL" id="CAJNNV010000379">
    <property type="protein sequence ID" value="CAE8582391.1"/>
    <property type="molecule type" value="Genomic_DNA"/>
</dbReference>
<feature type="region of interest" description="Disordered" evidence="6">
    <location>
        <begin position="463"/>
        <end position="512"/>
    </location>
</feature>
<dbReference type="GO" id="GO:0005737">
    <property type="term" value="C:cytoplasm"/>
    <property type="evidence" value="ECO:0007669"/>
    <property type="project" value="UniProtKB-SubCell"/>
</dbReference>
<name>A0A813D2B4_POLGL</name>
<dbReference type="InterPro" id="IPR042541">
    <property type="entry name" value="BART_sf"/>
</dbReference>
<keyword evidence="10" id="KW-1185">Reference proteome</keyword>
<dbReference type="Proteomes" id="UP000654075">
    <property type="component" value="Unassembled WGS sequence"/>
</dbReference>
<evidence type="ECO:0000256" key="2">
    <source>
        <dbReference type="ARBA" id="ARBA00004496"/>
    </source>
</evidence>
<dbReference type="OrthoDB" id="10571204at2759"/>
<comment type="caution">
    <text evidence="9">The sequence shown here is derived from an EMBL/GenBank/DDBJ whole genome shotgun (WGS) entry which is preliminary data.</text>
</comment>
<evidence type="ECO:0000256" key="7">
    <source>
        <dbReference type="SAM" id="Phobius"/>
    </source>
</evidence>
<keyword evidence="7" id="KW-1133">Transmembrane helix</keyword>
<dbReference type="InterPro" id="IPR023379">
    <property type="entry name" value="BART_dom"/>
</dbReference>
<keyword evidence="7" id="KW-0812">Transmembrane</keyword>